<proteinExistence type="predicted"/>
<organism evidence="2 3">
    <name type="scientific">Halorarum salinum</name>
    <dbReference type="NCBI Taxonomy" id="2743089"/>
    <lineage>
        <taxon>Archaea</taxon>
        <taxon>Methanobacteriati</taxon>
        <taxon>Methanobacteriota</taxon>
        <taxon>Stenosarchaea group</taxon>
        <taxon>Halobacteria</taxon>
        <taxon>Halobacteriales</taxon>
        <taxon>Haloferacaceae</taxon>
        <taxon>Halorarum</taxon>
    </lineage>
</organism>
<feature type="region of interest" description="Disordered" evidence="1">
    <location>
        <begin position="22"/>
        <end position="57"/>
    </location>
</feature>
<feature type="compositionally biased region" description="Polar residues" evidence="1">
    <location>
        <begin position="30"/>
        <end position="51"/>
    </location>
</feature>
<evidence type="ECO:0000313" key="2">
    <source>
        <dbReference type="EMBL" id="QLG60635.1"/>
    </source>
</evidence>
<dbReference type="PROSITE" id="PS51257">
    <property type="entry name" value="PROKAR_LIPOPROTEIN"/>
    <property type="match status" value="1"/>
</dbReference>
<sequence length="155" mass="16600">MPPLTRRKTLLKGATAFGLVTGGGCLAQRDPSSTPTDTGANSPTPMGSTESAETRTSAEKIMLAFGNESSADVAVHFSIMSEGTVVSEGEVQVSQGEHETVETEIDTTGQYELRIEGDSGFESTYPVQIEEYDLRMGSNLIVEIYDGDTELLIEE</sequence>
<gene>
    <name evidence="2" type="ORF">HUG12_02290</name>
</gene>
<dbReference type="EMBL" id="CP058579">
    <property type="protein sequence ID" value="QLG60635.1"/>
    <property type="molecule type" value="Genomic_DNA"/>
</dbReference>
<accession>A0A7D5L979</accession>
<reference evidence="2 3" key="1">
    <citation type="submission" date="2020-06" db="EMBL/GenBank/DDBJ databases">
        <title>NJ-3-1, isolated from saline soil.</title>
        <authorList>
            <person name="Cui H.L."/>
            <person name="Shi X."/>
        </authorList>
    </citation>
    <scope>NUCLEOTIDE SEQUENCE [LARGE SCALE GENOMIC DNA]</scope>
    <source>
        <strain evidence="2 3">NJ-3-1</strain>
    </source>
</reference>
<protein>
    <submittedName>
        <fullName evidence="2">Uncharacterized protein</fullName>
    </submittedName>
</protein>
<dbReference type="AlphaFoldDB" id="A0A7D5L979"/>
<name>A0A7D5L979_9EURY</name>
<evidence type="ECO:0000313" key="3">
    <source>
        <dbReference type="Proteomes" id="UP000509626"/>
    </source>
</evidence>
<keyword evidence="3" id="KW-1185">Reference proteome</keyword>
<evidence type="ECO:0000256" key="1">
    <source>
        <dbReference type="SAM" id="MobiDB-lite"/>
    </source>
</evidence>
<dbReference type="KEGG" id="halu:HUG12_02290"/>
<dbReference type="Proteomes" id="UP000509626">
    <property type="component" value="Chromosome"/>
</dbReference>